<feature type="domain" description="Alpha-L-rhamnosidase six-hairpin glycosidase" evidence="1">
    <location>
        <begin position="195"/>
        <end position="518"/>
    </location>
</feature>
<dbReference type="InterPro" id="IPR035396">
    <property type="entry name" value="Bac_rhamnosid6H"/>
</dbReference>
<organism evidence="3 4">
    <name type="scientific">Candidatus Enterococcus myersii</name>
    <dbReference type="NCBI Taxonomy" id="2815322"/>
    <lineage>
        <taxon>Bacteria</taxon>
        <taxon>Bacillati</taxon>
        <taxon>Bacillota</taxon>
        <taxon>Bacilli</taxon>
        <taxon>Lactobacillales</taxon>
        <taxon>Enterococcaceae</taxon>
        <taxon>Enterococcus</taxon>
    </lineage>
</organism>
<dbReference type="RefSeq" id="WP_206905420.1">
    <property type="nucleotide sequence ID" value="NZ_JAFLVT010000019.1"/>
</dbReference>
<evidence type="ECO:0000313" key="4">
    <source>
        <dbReference type="Proteomes" id="UP000664256"/>
    </source>
</evidence>
<proteinExistence type="predicted"/>
<dbReference type="Pfam" id="PF17389">
    <property type="entry name" value="Bac_rhamnosid6H"/>
    <property type="match status" value="1"/>
</dbReference>
<dbReference type="Proteomes" id="UP000664256">
    <property type="component" value="Unassembled WGS sequence"/>
</dbReference>
<dbReference type="InterPro" id="IPR008928">
    <property type="entry name" value="6-hairpin_glycosidase_sf"/>
</dbReference>
<gene>
    <name evidence="3" type="ORF">JZO76_13010</name>
</gene>
<evidence type="ECO:0000259" key="1">
    <source>
        <dbReference type="Pfam" id="PF17389"/>
    </source>
</evidence>
<reference evidence="3 4" key="1">
    <citation type="submission" date="2021-03" db="EMBL/GenBank/DDBJ databases">
        <title>Enterococcal diversity collection.</title>
        <authorList>
            <person name="Gilmore M.S."/>
            <person name="Schwartzman J."/>
            <person name="Van Tyne D."/>
            <person name="Martin M."/>
            <person name="Earl A.M."/>
            <person name="Manson A.L."/>
            <person name="Straub T."/>
            <person name="Salamzade R."/>
            <person name="Saavedra J."/>
            <person name="Lebreton F."/>
            <person name="Prichula J."/>
            <person name="Schaufler K."/>
            <person name="Gaca A."/>
            <person name="Sgardioli B."/>
            <person name="Wagenaar J."/>
            <person name="Strong T."/>
        </authorList>
    </citation>
    <scope>NUCLEOTIDE SEQUENCE [LARGE SCALE GENOMIC DNA]</scope>
    <source>
        <strain evidence="3 4">MJM12</strain>
    </source>
</reference>
<protein>
    <submittedName>
        <fullName evidence="3">Alpha-rhamnosidase</fullName>
    </submittedName>
</protein>
<comment type="caution">
    <text evidence="3">The sequence shown here is derived from an EMBL/GenBank/DDBJ whole genome shotgun (WGS) entry which is preliminary data.</text>
</comment>
<dbReference type="InterPro" id="IPR049164">
    <property type="entry name" value="Glyco_hydro_78_N"/>
</dbReference>
<dbReference type="Pfam" id="PF21104">
    <property type="entry name" value="Glyco_hydro_78_N"/>
    <property type="match status" value="1"/>
</dbReference>
<evidence type="ECO:0000259" key="2">
    <source>
        <dbReference type="Pfam" id="PF21104"/>
    </source>
</evidence>
<dbReference type="Gene3D" id="1.50.10.10">
    <property type="match status" value="1"/>
</dbReference>
<dbReference type="PANTHER" id="PTHR34987:SF4">
    <property type="entry name" value="ALPHA-L-RHAMNOSIDASE C-TERMINAL DOMAIN-CONTAINING PROTEIN"/>
    <property type="match status" value="1"/>
</dbReference>
<dbReference type="InterPro" id="IPR012341">
    <property type="entry name" value="6hp_glycosidase-like_sf"/>
</dbReference>
<name>A0ABS3HAF6_9ENTE</name>
<evidence type="ECO:0000313" key="3">
    <source>
        <dbReference type="EMBL" id="MBO0450440.1"/>
    </source>
</evidence>
<dbReference type="EMBL" id="JAFLVT010000019">
    <property type="protein sequence ID" value="MBO0450440.1"/>
    <property type="molecule type" value="Genomic_DNA"/>
</dbReference>
<dbReference type="SUPFAM" id="SSF48208">
    <property type="entry name" value="Six-hairpin glycosidases"/>
    <property type="match status" value="1"/>
</dbReference>
<feature type="domain" description="Glycosyl hydrolase family 78 alpha-rhamnosidase N-terminal" evidence="2">
    <location>
        <begin position="37"/>
        <end position="179"/>
    </location>
</feature>
<keyword evidence="4" id="KW-1185">Reference proteome</keyword>
<dbReference type="PANTHER" id="PTHR34987">
    <property type="entry name" value="C, PUTATIVE (AFU_ORTHOLOGUE AFUA_3G02880)-RELATED"/>
    <property type="match status" value="1"/>
</dbReference>
<sequence length="531" mass="61038">MTFTYQINDDVVWNKDKKLLDKADRNKPEILKSKIQPVAIVEILPDEKKINGYKSAITKTKIQHLPQVLLKRDDSIILDLGDHYVGTFAIDIQSIGSPMDAPLFLKVKFAEVAAEIAADSAAYDGWLSRSWIQEEYIHLDVLPTTLKMPRRYSCRFIELSVVDTSPKWQVSFQNPVFTAESSVTMEQLPKDTLADAELEAICNVSVKTLMDCMQDVFEDGPKRDRRLWLGDLRLQALADYYTFNDVRLIKRGLYLFGGMTTSEGKIPANVFITPQLTPDDTFLFDYSLFFVTTLFDYIQHTNDVEVLEDLYPVAKKQIDLALLLVTEQGKLCLQDEWPVFIDWSNDFKKNTAGHGVMIYALKRFVELAKRQEDVQLQFYQEKLAQLVAYAKDYLFDATENLFIVAENEEINIVSQVWMILSEIMPPEMNKKILENTVKTLFPIEGIATPYTYHHVVEAFCIAGMKKEAVTLIKDYWGKMIDMGADTFWEAFKPEDPNFSPYGSPIVNSYCHAWSCTPPYLIRKYLLTKINK</sequence>
<accession>A0ABS3HAF6</accession>